<evidence type="ECO:0000313" key="13">
    <source>
        <dbReference type="EMBL" id="OCH77080.1"/>
    </source>
</evidence>
<dbReference type="GO" id="GO:0005886">
    <property type="term" value="C:plasma membrane"/>
    <property type="evidence" value="ECO:0007669"/>
    <property type="project" value="TreeGrafter"/>
</dbReference>
<dbReference type="PANTHER" id="PTHR45436:SF8">
    <property type="entry name" value="HISTIDINE KINASE"/>
    <property type="match status" value="1"/>
</dbReference>
<reference evidence="14" key="1">
    <citation type="submission" date="2016-06" db="EMBL/GenBank/DDBJ databases">
        <authorList>
            <person name="Hehemann J.-H."/>
            <person name="Arevalo P."/>
            <person name="Datta M.S."/>
            <person name="Polz M.F."/>
        </authorList>
    </citation>
    <scope>NUCLEOTIDE SEQUENCE [LARGE SCALE GENOMIC DNA]</scope>
    <source>
        <strain evidence="14">9CSC122</strain>
    </source>
</reference>
<dbReference type="InterPro" id="IPR036097">
    <property type="entry name" value="HisK_dim/P_sf"/>
</dbReference>
<dbReference type="PROSITE" id="PS50885">
    <property type="entry name" value="HAMP"/>
    <property type="match status" value="1"/>
</dbReference>
<dbReference type="EMBL" id="MAJZ01000397">
    <property type="protein sequence ID" value="OCH77080.1"/>
    <property type="molecule type" value="Genomic_DNA"/>
</dbReference>
<keyword evidence="5" id="KW-0808">Transferase</keyword>
<evidence type="ECO:0000256" key="7">
    <source>
        <dbReference type="ARBA" id="ARBA00022777"/>
    </source>
</evidence>
<dbReference type="InterPro" id="IPR005467">
    <property type="entry name" value="His_kinase_dom"/>
</dbReference>
<sequence>MSFADDYTLTRSSIFKTLVGLFLFIAVVNMVVLRQVYIDSDEFHRQQLTKQLNDEIMEFRFVAAQGKREVERLLQTKQTTNTPFYFHLQEQADQVYTGNYYPVISLLNNHKTFVPIGESHQIEIGVDPKTVEAFRQSLIPIVLSGIILPIAVMLVAALFFTLVIQKRIEVINQAMNRVLCGERGVKIAVSTQDDEFDVIAIHLNFMIEQMALNEASLKSLTVGMAHDMRTPMARLKLRLEDMLSQKDISDVHQDQLAICHDELELILSSFNSMLEIAKLNSGQLSIQTELVDLGKIAQDALEFISPVADQKQLTLCFREDQHCSIMGDRSLLFRAVFNLIENSVKYTPTNGEVSVVIDQFGVVIVDSGIGISDEDKLNVCRPMYRADKSRSEQGNGLGLSLVDAVVKRHHAKLIFRDNNPGLRARIYVDH</sequence>
<dbReference type="Gene3D" id="6.10.340.10">
    <property type="match status" value="1"/>
</dbReference>
<keyword evidence="7 13" id="KW-0418">Kinase</keyword>
<evidence type="ECO:0000256" key="9">
    <source>
        <dbReference type="ARBA" id="ARBA00023012"/>
    </source>
</evidence>
<evidence type="ECO:0000256" key="3">
    <source>
        <dbReference type="ARBA" id="ARBA00012438"/>
    </source>
</evidence>
<dbReference type="PANTHER" id="PTHR45436">
    <property type="entry name" value="SENSOR HISTIDINE KINASE YKOH"/>
    <property type="match status" value="1"/>
</dbReference>
<evidence type="ECO:0000256" key="1">
    <source>
        <dbReference type="ARBA" id="ARBA00000085"/>
    </source>
</evidence>
<evidence type="ECO:0000256" key="4">
    <source>
        <dbReference type="ARBA" id="ARBA00022553"/>
    </source>
</evidence>
<dbReference type="SMART" id="SM00387">
    <property type="entry name" value="HATPase_c"/>
    <property type="match status" value="1"/>
</dbReference>
<evidence type="ECO:0000256" key="5">
    <source>
        <dbReference type="ARBA" id="ARBA00022679"/>
    </source>
</evidence>
<evidence type="ECO:0000256" key="8">
    <source>
        <dbReference type="ARBA" id="ARBA00022989"/>
    </source>
</evidence>
<protein>
    <recommendedName>
        <fullName evidence="3">histidine kinase</fullName>
        <ecNumber evidence="3">2.7.13.3</ecNumber>
    </recommendedName>
</protein>
<comment type="subcellular location">
    <subcellularLocation>
        <location evidence="2">Membrane</location>
    </subcellularLocation>
</comment>
<dbReference type="CDD" id="cd00082">
    <property type="entry name" value="HisKA"/>
    <property type="match status" value="1"/>
</dbReference>
<proteinExistence type="predicted"/>
<dbReference type="PROSITE" id="PS50109">
    <property type="entry name" value="HIS_KIN"/>
    <property type="match status" value="1"/>
</dbReference>
<keyword evidence="4" id="KW-0597">Phosphoprotein</keyword>
<feature type="domain" description="Histidine kinase" evidence="11">
    <location>
        <begin position="223"/>
        <end position="430"/>
    </location>
</feature>
<dbReference type="SUPFAM" id="SSF55874">
    <property type="entry name" value="ATPase domain of HSP90 chaperone/DNA topoisomerase II/histidine kinase"/>
    <property type="match status" value="1"/>
</dbReference>
<evidence type="ECO:0000259" key="11">
    <source>
        <dbReference type="PROSITE" id="PS50109"/>
    </source>
</evidence>
<comment type="catalytic activity">
    <reaction evidence="1">
        <text>ATP + protein L-histidine = ADP + protein N-phospho-L-histidine.</text>
        <dbReference type="EC" id="2.7.13.3"/>
    </reaction>
</comment>
<dbReference type="EC" id="2.7.13.3" evidence="3"/>
<evidence type="ECO:0000259" key="12">
    <source>
        <dbReference type="PROSITE" id="PS50885"/>
    </source>
</evidence>
<dbReference type="Gene3D" id="3.30.565.10">
    <property type="entry name" value="Histidine kinase-like ATPase, C-terminal domain"/>
    <property type="match status" value="1"/>
</dbReference>
<dbReference type="InterPro" id="IPR003660">
    <property type="entry name" value="HAMP_dom"/>
</dbReference>
<dbReference type="InterPro" id="IPR003661">
    <property type="entry name" value="HisK_dim/P_dom"/>
</dbReference>
<dbReference type="InterPro" id="IPR050428">
    <property type="entry name" value="TCS_sensor_his_kinase"/>
</dbReference>
<dbReference type="SUPFAM" id="SSF47384">
    <property type="entry name" value="Homodimeric domain of signal transducing histidine kinase"/>
    <property type="match status" value="1"/>
</dbReference>
<feature type="transmembrane region" description="Helical" evidence="10">
    <location>
        <begin position="138"/>
        <end position="164"/>
    </location>
</feature>
<evidence type="ECO:0000256" key="6">
    <source>
        <dbReference type="ARBA" id="ARBA00022692"/>
    </source>
</evidence>
<name>A0A1B9QZY0_9VIBR</name>
<dbReference type="InterPro" id="IPR003594">
    <property type="entry name" value="HATPase_dom"/>
</dbReference>
<keyword evidence="8 10" id="KW-1133">Transmembrane helix</keyword>
<dbReference type="Gene3D" id="1.10.287.130">
    <property type="match status" value="1"/>
</dbReference>
<feature type="transmembrane region" description="Helical" evidence="10">
    <location>
        <begin position="14"/>
        <end position="33"/>
    </location>
</feature>
<keyword evidence="14" id="KW-1185">Reference proteome</keyword>
<evidence type="ECO:0000256" key="10">
    <source>
        <dbReference type="SAM" id="Phobius"/>
    </source>
</evidence>
<accession>A0A1B9QZY0</accession>
<keyword evidence="10" id="KW-0472">Membrane</keyword>
<dbReference type="Proteomes" id="UP000093173">
    <property type="component" value="Unassembled WGS sequence"/>
</dbReference>
<evidence type="ECO:0000256" key="2">
    <source>
        <dbReference type="ARBA" id="ARBA00004370"/>
    </source>
</evidence>
<dbReference type="RefSeq" id="WP_017035896.1">
    <property type="nucleotide sequence ID" value="NZ_JBNGCH010000397.1"/>
</dbReference>
<evidence type="ECO:0000313" key="14">
    <source>
        <dbReference type="Proteomes" id="UP000093173"/>
    </source>
</evidence>
<organism evidence="13 14">
    <name type="scientific">Vibrio genomosp. F10</name>
    <dbReference type="NCBI Taxonomy" id="723171"/>
    <lineage>
        <taxon>Bacteria</taxon>
        <taxon>Pseudomonadati</taxon>
        <taxon>Pseudomonadota</taxon>
        <taxon>Gammaproteobacteria</taxon>
        <taxon>Vibrionales</taxon>
        <taxon>Vibrionaceae</taxon>
        <taxon>Vibrio</taxon>
    </lineage>
</organism>
<dbReference type="SMART" id="SM00388">
    <property type="entry name" value="HisKA"/>
    <property type="match status" value="1"/>
</dbReference>
<dbReference type="Pfam" id="PF02518">
    <property type="entry name" value="HATPase_c"/>
    <property type="match status" value="1"/>
</dbReference>
<feature type="domain" description="HAMP" evidence="12">
    <location>
        <begin position="162"/>
        <end position="215"/>
    </location>
</feature>
<dbReference type="InterPro" id="IPR036890">
    <property type="entry name" value="HATPase_C_sf"/>
</dbReference>
<keyword evidence="9" id="KW-0902">Two-component regulatory system</keyword>
<gene>
    <name evidence="13" type="ORF">A6E14_08315</name>
</gene>
<dbReference type="AlphaFoldDB" id="A0A1B9QZY0"/>
<dbReference type="GO" id="GO:0000155">
    <property type="term" value="F:phosphorelay sensor kinase activity"/>
    <property type="evidence" value="ECO:0007669"/>
    <property type="project" value="InterPro"/>
</dbReference>
<comment type="caution">
    <text evidence="13">The sequence shown here is derived from an EMBL/GenBank/DDBJ whole genome shotgun (WGS) entry which is preliminary data.</text>
</comment>
<keyword evidence="6 10" id="KW-0812">Transmembrane</keyword>